<dbReference type="GO" id="GO:0005856">
    <property type="term" value="C:cytoskeleton"/>
    <property type="evidence" value="ECO:0007669"/>
    <property type="project" value="InterPro"/>
</dbReference>
<feature type="compositionally biased region" description="Basic residues" evidence="1">
    <location>
        <begin position="927"/>
        <end position="936"/>
    </location>
</feature>
<dbReference type="Pfam" id="PF00784">
    <property type="entry name" value="MyTH4"/>
    <property type="match status" value="1"/>
</dbReference>
<evidence type="ECO:0000259" key="2">
    <source>
        <dbReference type="PROSITE" id="PS50020"/>
    </source>
</evidence>
<dbReference type="AlphaFoldDB" id="A0A4V3XES5"/>
<evidence type="ECO:0000259" key="4">
    <source>
        <dbReference type="PROSITE" id="PS51016"/>
    </source>
</evidence>
<dbReference type="PANTHER" id="PTHR45876:SF8">
    <property type="entry name" value="FI04035P"/>
    <property type="match status" value="1"/>
</dbReference>
<reference evidence="5 6" key="1">
    <citation type="submission" date="2019-02" db="EMBL/GenBank/DDBJ databases">
        <title>Genome sequencing of the rare red list fungi Bondarzewia mesenterica.</title>
        <authorList>
            <person name="Buettner E."/>
            <person name="Kellner H."/>
        </authorList>
    </citation>
    <scope>NUCLEOTIDE SEQUENCE [LARGE SCALE GENOMIC DNA]</scope>
    <source>
        <strain evidence="5 6">DSM 108281</strain>
    </source>
</reference>
<accession>A0A4V3XES5</accession>
<dbReference type="SUPFAM" id="SSF48350">
    <property type="entry name" value="GTPase activation domain, GAP"/>
    <property type="match status" value="1"/>
</dbReference>
<feature type="region of interest" description="Disordered" evidence="1">
    <location>
        <begin position="916"/>
        <end position="936"/>
    </location>
</feature>
<dbReference type="Proteomes" id="UP000310158">
    <property type="component" value="Unassembled WGS sequence"/>
</dbReference>
<comment type="caution">
    <text evidence="5">The sequence shown here is derived from an EMBL/GenBank/DDBJ whole genome shotgun (WGS) entry which is preliminary data.</text>
</comment>
<feature type="compositionally biased region" description="Polar residues" evidence="1">
    <location>
        <begin position="230"/>
        <end position="257"/>
    </location>
</feature>
<dbReference type="Pfam" id="PF00620">
    <property type="entry name" value="RhoGAP"/>
    <property type="match status" value="1"/>
</dbReference>
<dbReference type="GO" id="GO:0005737">
    <property type="term" value="C:cytoplasm"/>
    <property type="evidence" value="ECO:0007669"/>
    <property type="project" value="TreeGrafter"/>
</dbReference>
<dbReference type="InterPro" id="IPR001202">
    <property type="entry name" value="WW_dom"/>
</dbReference>
<dbReference type="EMBL" id="SGPL01000249">
    <property type="protein sequence ID" value="THH14803.1"/>
    <property type="molecule type" value="Genomic_DNA"/>
</dbReference>
<evidence type="ECO:0000313" key="5">
    <source>
        <dbReference type="EMBL" id="THH14803.1"/>
    </source>
</evidence>
<feature type="compositionally biased region" description="Polar residues" evidence="1">
    <location>
        <begin position="325"/>
        <end position="343"/>
    </location>
</feature>
<dbReference type="InterPro" id="IPR000857">
    <property type="entry name" value="MyTH4_dom"/>
</dbReference>
<dbReference type="PANTHER" id="PTHR45876">
    <property type="entry name" value="FI04035P"/>
    <property type="match status" value="1"/>
</dbReference>
<feature type="domain" description="Rho-GAP" evidence="3">
    <location>
        <begin position="715"/>
        <end position="904"/>
    </location>
</feature>
<organism evidence="5 6">
    <name type="scientific">Bondarzewia mesenterica</name>
    <dbReference type="NCBI Taxonomy" id="1095465"/>
    <lineage>
        <taxon>Eukaryota</taxon>
        <taxon>Fungi</taxon>
        <taxon>Dikarya</taxon>
        <taxon>Basidiomycota</taxon>
        <taxon>Agaricomycotina</taxon>
        <taxon>Agaricomycetes</taxon>
        <taxon>Russulales</taxon>
        <taxon>Bondarzewiaceae</taxon>
        <taxon>Bondarzewia</taxon>
    </lineage>
</organism>
<feature type="region of interest" description="Disordered" evidence="1">
    <location>
        <begin position="171"/>
        <end position="366"/>
    </location>
</feature>
<dbReference type="GO" id="GO:0005096">
    <property type="term" value="F:GTPase activator activity"/>
    <property type="evidence" value="ECO:0007669"/>
    <property type="project" value="TreeGrafter"/>
</dbReference>
<feature type="compositionally biased region" description="Polar residues" evidence="1">
    <location>
        <begin position="350"/>
        <end position="366"/>
    </location>
</feature>
<evidence type="ECO:0008006" key="7">
    <source>
        <dbReference type="Google" id="ProtNLM"/>
    </source>
</evidence>
<feature type="compositionally biased region" description="Polar residues" evidence="1">
    <location>
        <begin position="189"/>
        <end position="201"/>
    </location>
</feature>
<name>A0A4V3XES5_9AGAM</name>
<feature type="compositionally biased region" description="Basic and acidic residues" evidence="1">
    <location>
        <begin position="303"/>
        <end position="318"/>
    </location>
</feature>
<dbReference type="Gene3D" id="2.20.70.10">
    <property type="match status" value="1"/>
</dbReference>
<dbReference type="SUPFAM" id="SSF51045">
    <property type="entry name" value="WW domain"/>
    <property type="match status" value="1"/>
</dbReference>
<protein>
    <recommendedName>
        <fullName evidence="7">Rho-GAP domain-containing protein</fullName>
    </recommendedName>
</protein>
<evidence type="ECO:0000259" key="3">
    <source>
        <dbReference type="PROSITE" id="PS50238"/>
    </source>
</evidence>
<dbReference type="CDD" id="cd00201">
    <property type="entry name" value="WW"/>
    <property type="match status" value="1"/>
</dbReference>
<dbReference type="SMART" id="SM00139">
    <property type="entry name" value="MyTH4"/>
    <property type="match status" value="1"/>
</dbReference>
<dbReference type="InterPro" id="IPR036020">
    <property type="entry name" value="WW_dom_sf"/>
</dbReference>
<dbReference type="InterPro" id="IPR000198">
    <property type="entry name" value="RhoGAP_dom"/>
</dbReference>
<evidence type="ECO:0000313" key="6">
    <source>
        <dbReference type="Proteomes" id="UP000310158"/>
    </source>
</evidence>
<sequence length="936" mass="102585">MPQPTLSQTSNTSPATLPPNTVSGAHNSKRPDEDISPNGRTAPHPPELHVNGAPLAPVLRSKKSSNGSGHDETAWGSHFWVTLVDPQSQVSFFACPATGEVSWDPPVGNFVLPPNKDGEWWEISDESRGGIPYYYHTKSGKTVWDRPEGFVIPLTVLQNTALGRRLSKTFNTTSVSDASKRPVNRRSRTNLNERNPSQVQIYSRPSQSSTRSSPGQTYPPAKRQPPMRRSLSSDQYNTVGCSTSQPHSQQPGRSWSHGTAGLAVSQLPPIPGSPYATEASAPSTPTSSKSRPAVSRKASNHSIRSEKEDVAPIKHAEQELPNPVRSKSSASYHPSRSPPQSLSAAVEMLSQKQAQTPPHSPMSMKTVSTESGYASQLDKAMDEGKSQAIPPPVPMPITPTKTKAPRVGGKIISLPILNAEATSNMSPVKRRAAGKPIPVERAVPPTPRANVASLSTGLYPILPEDLASDIQQFVESNFCKTVLFDASYWFPFPAQGPHGTDDGLAKGEFSTLIILSLRQLMRCDNRQAPLTSPLLNITRSLHKDAVKAFKVIQRLMGDREREARPGRLQNDGQLQSMASLNTSTHSLSSGSLGMLEEERWLLGEGLTHGELRDEIYCQLMKQLTGNSNAESQFKGWQILCVLLVTFPPSKNFETYFRSFLQQRTSQTEGRVDVMAKYCLKRLSVIAKRGPRGKPPSMSEIETASDAAFNPSTFGEPLDAIFRLQERNYPHQRIPIILPFLADGILALGGTKAEGIFRVPGDGDSVSELKLRIDKGYYNLEGVDDPHVLASLLKLWLRELCDPLVPDEMYNECITNASDPEACVSVVERLPTINRRVVLFIISFLQLFLDERVLAATKMTSANLALVMAPNLLRCSSESMAVVFTNALYEQTFVHNLLLNLRCTSVDPDYVPQHGLGAVLTGAPPRTSKSRSRRMHG</sequence>
<feature type="region of interest" description="Disordered" evidence="1">
    <location>
        <begin position="1"/>
        <end position="52"/>
    </location>
</feature>
<feature type="compositionally biased region" description="Polar residues" evidence="1">
    <location>
        <begin position="1"/>
        <end position="26"/>
    </location>
</feature>
<feature type="domain" description="WW" evidence="2">
    <location>
        <begin position="121"/>
        <end position="149"/>
    </location>
</feature>
<dbReference type="PROSITE" id="PS50020">
    <property type="entry name" value="WW_DOMAIN_2"/>
    <property type="match status" value="1"/>
</dbReference>
<dbReference type="InterPro" id="IPR008936">
    <property type="entry name" value="Rho_GTPase_activation_prot"/>
</dbReference>
<dbReference type="PROSITE" id="PS51016">
    <property type="entry name" value="MYTH4"/>
    <property type="match status" value="1"/>
</dbReference>
<dbReference type="InterPro" id="IPR038185">
    <property type="entry name" value="MyTH4_dom_sf"/>
</dbReference>
<dbReference type="Gene3D" id="1.10.555.10">
    <property type="entry name" value="Rho GTPase activation protein"/>
    <property type="match status" value="1"/>
</dbReference>
<evidence type="ECO:0000256" key="1">
    <source>
        <dbReference type="SAM" id="MobiDB-lite"/>
    </source>
</evidence>
<feature type="compositionally biased region" description="Low complexity" evidence="1">
    <location>
        <begin position="273"/>
        <end position="293"/>
    </location>
</feature>
<feature type="region of interest" description="Disordered" evidence="1">
    <location>
        <begin position="384"/>
        <end position="405"/>
    </location>
</feature>
<feature type="domain" description="MyTH4" evidence="4">
    <location>
        <begin position="525"/>
        <end position="704"/>
    </location>
</feature>
<keyword evidence="6" id="KW-1185">Reference proteome</keyword>
<gene>
    <name evidence="5" type="ORF">EW146_g5582</name>
</gene>
<dbReference type="Gene3D" id="1.25.40.530">
    <property type="entry name" value="MyTH4 domain"/>
    <property type="match status" value="1"/>
</dbReference>
<proteinExistence type="predicted"/>
<feature type="compositionally biased region" description="Low complexity" evidence="1">
    <location>
        <begin position="203"/>
        <end position="216"/>
    </location>
</feature>
<dbReference type="PROSITE" id="PS50238">
    <property type="entry name" value="RHOGAP"/>
    <property type="match status" value="1"/>
</dbReference>
<dbReference type="GO" id="GO:0007165">
    <property type="term" value="P:signal transduction"/>
    <property type="evidence" value="ECO:0007669"/>
    <property type="project" value="InterPro"/>
</dbReference>
<dbReference type="FunFam" id="1.10.555.10:FF:000045">
    <property type="entry name" value="RhoGAP domain containing protein"/>
    <property type="match status" value="1"/>
</dbReference>
<dbReference type="SMART" id="SM00324">
    <property type="entry name" value="RhoGAP"/>
    <property type="match status" value="1"/>
</dbReference>
<dbReference type="OrthoDB" id="437889at2759"/>